<dbReference type="PANTHER" id="PTHR30055:SF234">
    <property type="entry name" value="HTH-TYPE TRANSCRIPTIONAL REGULATOR BETI"/>
    <property type="match status" value="1"/>
</dbReference>
<accession>Q2VMZ9</accession>
<evidence type="ECO:0000256" key="1">
    <source>
        <dbReference type="ARBA" id="ARBA00023015"/>
    </source>
</evidence>
<evidence type="ECO:0000256" key="4">
    <source>
        <dbReference type="PROSITE-ProRule" id="PRU00335"/>
    </source>
</evidence>
<feature type="domain" description="HTH tetR-type" evidence="5">
    <location>
        <begin position="13"/>
        <end position="73"/>
    </location>
</feature>
<dbReference type="Pfam" id="PF00440">
    <property type="entry name" value="TetR_N"/>
    <property type="match status" value="1"/>
</dbReference>
<dbReference type="InterPro" id="IPR009057">
    <property type="entry name" value="Homeodomain-like_sf"/>
</dbReference>
<dbReference type="SUPFAM" id="SSF46689">
    <property type="entry name" value="Homeodomain-like"/>
    <property type="match status" value="1"/>
</dbReference>
<organism evidence="6">
    <name type="scientific">uncultured bacterium JEC54</name>
    <dbReference type="NCBI Taxonomy" id="329531"/>
    <lineage>
        <taxon>Bacteria</taxon>
        <taxon>environmental samples</taxon>
    </lineage>
</organism>
<dbReference type="EMBL" id="DQ000460">
    <property type="protein sequence ID" value="AAY54298.1"/>
    <property type="molecule type" value="Genomic_DNA"/>
</dbReference>
<dbReference type="GO" id="GO:0003700">
    <property type="term" value="F:DNA-binding transcription factor activity"/>
    <property type="evidence" value="ECO:0007669"/>
    <property type="project" value="TreeGrafter"/>
</dbReference>
<name>Q2VMZ9_9BACT</name>
<evidence type="ECO:0000259" key="5">
    <source>
        <dbReference type="PROSITE" id="PS50977"/>
    </source>
</evidence>
<dbReference type="AlphaFoldDB" id="Q2VMZ9"/>
<feature type="DNA-binding region" description="H-T-H motif" evidence="4">
    <location>
        <begin position="36"/>
        <end position="55"/>
    </location>
</feature>
<evidence type="ECO:0000256" key="3">
    <source>
        <dbReference type="ARBA" id="ARBA00023163"/>
    </source>
</evidence>
<proteinExistence type="predicted"/>
<keyword evidence="2 4" id="KW-0238">DNA-binding</keyword>
<protein>
    <submittedName>
        <fullName evidence="6">Putative transcriptional regulator</fullName>
    </submittedName>
</protein>
<keyword evidence="3" id="KW-0804">Transcription</keyword>
<dbReference type="Gene3D" id="1.10.357.10">
    <property type="entry name" value="Tetracycline Repressor, domain 2"/>
    <property type="match status" value="1"/>
</dbReference>
<dbReference type="InterPro" id="IPR001647">
    <property type="entry name" value="HTH_TetR"/>
</dbReference>
<dbReference type="PANTHER" id="PTHR30055">
    <property type="entry name" value="HTH-TYPE TRANSCRIPTIONAL REGULATOR RUTR"/>
    <property type="match status" value="1"/>
</dbReference>
<keyword evidence="1" id="KW-0805">Transcription regulation</keyword>
<evidence type="ECO:0000256" key="2">
    <source>
        <dbReference type="ARBA" id="ARBA00023125"/>
    </source>
</evidence>
<sequence length="240" mass="27034">MNHRTKAAESKRAATRHKLLDAAMRVFSDHIGPTPVIDDVIREAQVSRGTFYNYFDSVDEVLAVISQELSDQMTTDILPVYDVLQEPWQRISVGFRLFMVRAMLDRKWAGFVTRVDAWQHNTLVAKYIAADLEQGKARGQFSFDRVDVATDFLMGASAYCIQTIRQGVNEPNLYMDAQVRMALKSVGCDKDIRERGVTFSLSHLQAWATSETNTSAPTWALNMNSHEGQLFLVHSAAALD</sequence>
<dbReference type="InterPro" id="IPR050109">
    <property type="entry name" value="HTH-type_TetR-like_transc_reg"/>
</dbReference>
<dbReference type="PROSITE" id="PS50977">
    <property type="entry name" value="HTH_TETR_2"/>
    <property type="match status" value="1"/>
</dbReference>
<dbReference type="GO" id="GO:0000976">
    <property type="term" value="F:transcription cis-regulatory region binding"/>
    <property type="evidence" value="ECO:0007669"/>
    <property type="project" value="TreeGrafter"/>
</dbReference>
<evidence type="ECO:0000313" key="6">
    <source>
        <dbReference type="EMBL" id="AAY54298.1"/>
    </source>
</evidence>
<reference evidence="6" key="1">
    <citation type="journal article" date="2005" name="Appl. Environ. Microbiol.">
        <title>Characterization of a forest soil metagenome clone that confers indirubin and indigo production on Escherichia coli.</title>
        <authorList>
            <person name="Lim H.K."/>
            <person name="Chung E.J."/>
            <person name="Kim J.C."/>
            <person name="Choi G.J."/>
            <person name="Jang K.S."/>
            <person name="Chung Y.R."/>
            <person name="Cho K.Y."/>
            <person name="Lee S.W."/>
        </authorList>
    </citation>
    <scope>NUCLEOTIDE SEQUENCE</scope>
</reference>